<dbReference type="EMBL" id="CP117411">
    <property type="protein sequence ID" value="WCT72841.1"/>
    <property type="molecule type" value="Genomic_DNA"/>
</dbReference>
<reference evidence="2 3" key="1">
    <citation type="submission" date="2023-02" db="EMBL/GenBank/DDBJ databases">
        <title>Genome sequence of Sphingomonas naphthae.</title>
        <authorList>
            <person name="Kim S."/>
            <person name="Heo J."/>
            <person name="Kwon S.-W."/>
        </authorList>
    </citation>
    <scope>NUCLEOTIDE SEQUENCE [LARGE SCALE GENOMIC DNA]</scope>
    <source>
        <strain evidence="2 3">KACC 18716</strain>
    </source>
</reference>
<dbReference type="RefSeq" id="WP_273686814.1">
    <property type="nucleotide sequence ID" value="NZ_CP117411.1"/>
</dbReference>
<accession>A0ABY7THZ9</accession>
<evidence type="ECO:0000256" key="1">
    <source>
        <dbReference type="SAM" id="SignalP"/>
    </source>
</evidence>
<proteinExistence type="predicted"/>
<feature type="signal peptide" evidence="1">
    <location>
        <begin position="1"/>
        <end position="26"/>
    </location>
</feature>
<keyword evidence="1" id="KW-0732">Signal</keyword>
<sequence>MLKLRIAALAAALVSTGSIGAGSSKAAVLGPEAQVCNEAHRPAMLVKVTGLKARTGVIRVQSYGGDPANFFDKGSYLKRIEVRAPASGTIEVCVPVEREGVYAVSVRHDVNGSGKSDMSDGGGMSGNPDLSMWDVMFKRKPDPARVSVRVRDGIAVVPVTLRYLQGGSFKPVKREG</sequence>
<feature type="chain" id="PRO_5047470206" evidence="1">
    <location>
        <begin position="27"/>
        <end position="176"/>
    </location>
</feature>
<dbReference type="InterPro" id="IPR018673">
    <property type="entry name" value="DUF2141"/>
</dbReference>
<gene>
    <name evidence="2" type="ORF">PQ455_14530</name>
</gene>
<protein>
    <submittedName>
        <fullName evidence="2">DUF2141 domain-containing protein</fullName>
    </submittedName>
</protein>
<dbReference type="Proteomes" id="UP001220395">
    <property type="component" value="Chromosome"/>
</dbReference>
<evidence type="ECO:0000313" key="3">
    <source>
        <dbReference type="Proteomes" id="UP001220395"/>
    </source>
</evidence>
<organism evidence="2 3">
    <name type="scientific">Sphingomonas naphthae</name>
    <dbReference type="NCBI Taxonomy" id="1813468"/>
    <lineage>
        <taxon>Bacteria</taxon>
        <taxon>Pseudomonadati</taxon>
        <taxon>Pseudomonadota</taxon>
        <taxon>Alphaproteobacteria</taxon>
        <taxon>Sphingomonadales</taxon>
        <taxon>Sphingomonadaceae</taxon>
        <taxon>Sphingomonas</taxon>
    </lineage>
</organism>
<name>A0ABY7THZ9_9SPHN</name>
<dbReference type="Pfam" id="PF09912">
    <property type="entry name" value="DUF2141"/>
    <property type="match status" value="1"/>
</dbReference>
<keyword evidence="3" id="KW-1185">Reference proteome</keyword>
<evidence type="ECO:0000313" key="2">
    <source>
        <dbReference type="EMBL" id="WCT72841.1"/>
    </source>
</evidence>